<dbReference type="Gene3D" id="3.40.50.300">
    <property type="entry name" value="P-loop containing nucleotide triphosphate hydrolases"/>
    <property type="match status" value="2"/>
</dbReference>
<keyword evidence="8" id="KW-0378">Hydrolase</keyword>
<dbReference type="InterPro" id="IPR021673">
    <property type="entry name" value="RLR_CTR"/>
</dbReference>
<dbReference type="InterPro" id="IPR001650">
    <property type="entry name" value="Helicase_C-like"/>
</dbReference>
<dbReference type="CDD" id="cd18802">
    <property type="entry name" value="SF2_C_dicer"/>
    <property type="match status" value="1"/>
</dbReference>
<dbReference type="GO" id="GO:0003724">
    <property type="term" value="F:RNA helicase activity"/>
    <property type="evidence" value="ECO:0007669"/>
    <property type="project" value="UniProtKB-EC"/>
</dbReference>
<evidence type="ECO:0000259" key="16">
    <source>
        <dbReference type="PROSITE" id="PS51192"/>
    </source>
</evidence>
<dbReference type="GO" id="GO:0003725">
    <property type="term" value="F:double-stranded RNA binding"/>
    <property type="evidence" value="ECO:0007669"/>
    <property type="project" value="TreeGrafter"/>
</dbReference>
<evidence type="ECO:0000256" key="7">
    <source>
        <dbReference type="ARBA" id="ARBA00022741"/>
    </source>
</evidence>
<dbReference type="GO" id="GO:0016787">
    <property type="term" value="F:hydrolase activity"/>
    <property type="evidence" value="ECO:0007669"/>
    <property type="project" value="UniProtKB-KW"/>
</dbReference>
<dbReference type="PROSITE" id="PS51194">
    <property type="entry name" value="HELICASE_CTER"/>
    <property type="match status" value="1"/>
</dbReference>
<dbReference type="GO" id="GO:0003727">
    <property type="term" value="F:single-stranded RNA binding"/>
    <property type="evidence" value="ECO:0007669"/>
    <property type="project" value="TreeGrafter"/>
</dbReference>
<dbReference type="EC" id="3.6.4.13" evidence="3"/>
<comment type="catalytic activity">
    <reaction evidence="15">
        <text>ATP + H2O = ADP + phosphate + H(+)</text>
        <dbReference type="Rhea" id="RHEA:13065"/>
        <dbReference type="ChEBI" id="CHEBI:15377"/>
        <dbReference type="ChEBI" id="CHEBI:15378"/>
        <dbReference type="ChEBI" id="CHEBI:30616"/>
        <dbReference type="ChEBI" id="CHEBI:43474"/>
        <dbReference type="ChEBI" id="CHEBI:456216"/>
        <dbReference type="EC" id="3.6.4.13"/>
    </reaction>
    <physiologicalReaction direction="left-to-right" evidence="15">
        <dbReference type="Rhea" id="RHEA:13066"/>
    </physiologicalReaction>
</comment>
<dbReference type="SMART" id="SM00490">
    <property type="entry name" value="HELICc"/>
    <property type="match status" value="1"/>
</dbReference>
<evidence type="ECO:0000313" key="19">
    <source>
        <dbReference type="EMBL" id="KAG8566027.1"/>
    </source>
</evidence>
<evidence type="ECO:0000259" key="17">
    <source>
        <dbReference type="PROSITE" id="PS51194"/>
    </source>
</evidence>
<dbReference type="Gene3D" id="2.170.150.30">
    <property type="entry name" value="RIG-I-like receptor, C-terminal regulatory domain"/>
    <property type="match status" value="1"/>
</dbReference>
<dbReference type="Pfam" id="PF00271">
    <property type="entry name" value="Helicase_C"/>
    <property type="match status" value="1"/>
</dbReference>
<dbReference type="GO" id="GO:0003677">
    <property type="term" value="F:DNA binding"/>
    <property type="evidence" value="ECO:0007669"/>
    <property type="project" value="InterPro"/>
</dbReference>
<evidence type="ECO:0000256" key="9">
    <source>
        <dbReference type="ARBA" id="ARBA00022806"/>
    </source>
</evidence>
<accession>A0AAV7B1A8</accession>
<evidence type="ECO:0000256" key="5">
    <source>
        <dbReference type="ARBA" id="ARBA00022588"/>
    </source>
</evidence>
<organism evidence="19 20">
    <name type="scientific">Engystomops pustulosus</name>
    <name type="common">Tungara frog</name>
    <name type="synonym">Physalaemus pustulosus</name>
    <dbReference type="NCBI Taxonomy" id="76066"/>
    <lineage>
        <taxon>Eukaryota</taxon>
        <taxon>Metazoa</taxon>
        <taxon>Chordata</taxon>
        <taxon>Craniata</taxon>
        <taxon>Vertebrata</taxon>
        <taxon>Euteleostomi</taxon>
        <taxon>Amphibia</taxon>
        <taxon>Batrachia</taxon>
        <taxon>Anura</taxon>
        <taxon>Neobatrachia</taxon>
        <taxon>Hyloidea</taxon>
        <taxon>Leptodactylidae</taxon>
        <taxon>Leiuperinae</taxon>
        <taxon>Engystomops</taxon>
    </lineage>
</organism>
<dbReference type="InterPro" id="IPR027417">
    <property type="entry name" value="P-loop_NTPase"/>
</dbReference>
<evidence type="ECO:0000256" key="6">
    <source>
        <dbReference type="ARBA" id="ARBA00022723"/>
    </source>
</evidence>
<keyword evidence="6" id="KW-0479">Metal-binding</keyword>
<dbReference type="GO" id="GO:0140374">
    <property type="term" value="P:antiviral innate immune response"/>
    <property type="evidence" value="ECO:0007669"/>
    <property type="project" value="TreeGrafter"/>
</dbReference>
<feature type="domain" description="RLR CTR" evidence="18">
    <location>
        <begin position="543"/>
        <end position="671"/>
    </location>
</feature>
<evidence type="ECO:0000256" key="15">
    <source>
        <dbReference type="ARBA" id="ARBA00049390"/>
    </source>
</evidence>
<keyword evidence="20" id="KW-1185">Reference proteome</keyword>
<comment type="similarity">
    <text evidence="2">Belongs to the helicase family. RLR subfamily.</text>
</comment>
<evidence type="ECO:0000256" key="2">
    <source>
        <dbReference type="ARBA" id="ARBA00006866"/>
    </source>
</evidence>
<evidence type="ECO:0000256" key="1">
    <source>
        <dbReference type="ARBA" id="ARBA00004496"/>
    </source>
</evidence>
<keyword evidence="5" id="KW-0399">Innate immunity</keyword>
<keyword evidence="11" id="KW-0067">ATP-binding</keyword>
<evidence type="ECO:0000256" key="12">
    <source>
        <dbReference type="ARBA" id="ARBA00022859"/>
    </source>
</evidence>
<dbReference type="GO" id="GO:0005524">
    <property type="term" value="F:ATP binding"/>
    <property type="evidence" value="ECO:0007669"/>
    <property type="project" value="UniProtKB-KW"/>
</dbReference>
<sequence length="686" mass="79368">MELRSYQWEVIGPALEGKNIIIWLPTGTGKTRAALYVAMRHLEMKSNAKVAMIVNKVHLVHQHYSKEFQPHLKDRFKITPISGDSGSKGFFANFVKDSDIIICTAQILHNALMSDSQEKHVELTDFTLLIIDECHHTQKDAVYNKLMEIYLQKKFNGHRKLPQILGLTASPGTGGANTFEKAVEHILKICANHDTWRIMSPQTSIKDMEAKAKQPIKQYDLVPERVKDPFGDKLKELMTTIHQYLGDFEFITEFGTQMYEQKIVQMEKDGAETSNRRKRTCAVHLRKYNDALFLHDTVRMKDAYDFLDEFYTSEKLEKNSRNEIDIYLYTLFDGYRHNLLALSSDIKYENPKLKRLEEILKKHFHNSSNSHGIIFTRTRQSTNYLLQWINNTDFLRGLNIKAATLTGAGFSNQSQHMTQNEQKEVIQKFRKGFLNLLISTSVAEEGLDIPECNIVVRYGLMTNEISMVQARGRARAEDSCYSFLAKSGGKESRREMTNESLEDLMKRAIRYVQDMPETEYQEKVKDLQMESITERLVKQAKVESKKKFPASDVRLDCRNCHAAVAYGSDMRIVEGAHHVNINSDFKVYYEEHTGPIKLERKMEDWVPGGKIRCSSCKEHWGSVIIYRGMTSLPNISIKNFVLETPEGRRTYKQWKDVPFHVDEFNYSTYNNDHLSDTMAELSFETF</sequence>
<dbReference type="Gene3D" id="1.20.1320.30">
    <property type="match status" value="1"/>
</dbReference>
<keyword evidence="10" id="KW-0862">Zinc</keyword>
<dbReference type="Pfam" id="PF11648">
    <property type="entry name" value="RIG-I_C-RD"/>
    <property type="match status" value="1"/>
</dbReference>
<comment type="subcellular location">
    <subcellularLocation>
        <location evidence="1">Cytoplasm</location>
    </subcellularLocation>
</comment>
<protein>
    <recommendedName>
        <fullName evidence="3">RNA helicase</fullName>
        <ecNumber evidence="3">3.6.4.13</ecNumber>
    </recommendedName>
</protein>
<dbReference type="Pfam" id="PF04851">
    <property type="entry name" value="ResIII"/>
    <property type="match status" value="1"/>
</dbReference>
<dbReference type="InterPro" id="IPR038557">
    <property type="entry name" value="RLR_C_sf"/>
</dbReference>
<dbReference type="InterPro" id="IPR006935">
    <property type="entry name" value="Helicase/UvrB_N"/>
</dbReference>
<reference evidence="19" key="1">
    <citation type="thesis" date="2020" institute="ProQuest LLC" country="789 East Eisenhower Parkway, Ann Arbor, MI, USA">
        <title>Comparative Genomics and Chromosome Evolution.</title>
        <authorList>
            <person name="Mudd A.B."/>
        </authorList>
    </citation>
    <scope>NUCLEOTIDE SEQUENCE</scope>
    <source>
        <strain evidence="19">237g6f4</strain>
        <tissue evidence="19">Blood</tissue>
    </source>
</reference>
<keyword evidence="14" id="KW-0051">Antiviral defense</keyword>
<dbReference type="AlphaFoldDB" id="A0AAV7B1A8"/>
<dbReference type="GO" id="GO:0002753">
    <property type="term" value="P:cytoplasmic pattern recognition receptor signaling pathway"/>
    <property type="evidence" value="ECO:0007669"/>
    <property type="project" value="TreeGrafter"/>
</dbReference>
<evidence type="ECO:0000256" key="10">
    <source>
        <dbReference type="ARBA" id="ARBA00022833"/>
    </source>
</evidence>
<keyword evidence="12" id="KW-0391">Immunity</keyword>
<name>A0AAV7B1A8_ENGPU</name>
<dbReference type="PANTHER" id="PTHR14074">
    <property type="entry name" value="HELICASE WITH DEATH DOMAIN-RELATED"/>
    <property type="match status" value="1"/>
</dbReference>
<feature type="domain" description="Helicase ATP-binding" evidence="16">
    <location>
        <begin position="11"/>
        <end position="189"/>
    </location>
</feature>
<evidence type="ECO:0000256" key="14">
    <source>
        <dbReference type="ARBA" id="ARBA00023118"/>
    </source>
</evidence>
<evidence type="ECO:0000256" key="3">
    <source>
        <dbReference type="ARBA" id="ARBA00012552"/>
    </source>
</evidence>
<evidence type="ECO:0000259" key="18">
    <source>
        <dbReference type="PROSITE" id="PS51789"/>
    </source>
</evidence>
<keyword evidence="13" id="KW-0694">RNA-binding</keyword>
<dbReference type="GO" id="GO:0039536">
    <property type="term" value="P:negative regulation of RIG-I signaling pathway"/>
    <property type="evidence" value="ECO:0007669"/>
    <property type="project" value="TreeGrafter"/>
</dbReference>
<dbReference type="PROSITE" id="PS51789">
    <property type="entry name" value="RLR_CTR"/>
    <property type="match status" value="1"/>
</dbReference>
<dbReference type="GO" id="GO:0005737">
    <property type="term" value="C:cytoplasm"/>
    <property type="evidence" value="ECO:0007669"/>
    <property type="project" value="UniProtKB-SubCell"/>
</dbReference>
<gene>
    <name evidence="19" type="ORF">GDO81_013066</name>
</gene>
<dbReference type="Proteomes" id="UP000824782">
    <property type="component" value="Unassembled WGS sequence"/>
</dbReference>
<feature type="domain" description="Helicase C-terminal" evidence="17">
    <location>
        <begin position="352"/>
        <end position="523"/>
    </location>
</feature>
<keyword evidence="9" id="KW-0347">Helicase</keyword>
<keyword evidence="4" id="KW-0963">Cytoplasm</keyword>
<dbReference type="EMBL" id="WNYA01000006">
    <property type="protein sequence ID" value="KAG8566027.1"/>
    <property type="molecule type" value="Genomic_DNA"/>
</dbReference>
<keyword evidence="7" id="KW-0547">Nucleotide-binding</keyword>
<evidence type="ECO:0000256" key="4">
    <source>
        <dbReference type="ARBA" id="ARBA00022490"/>
    </source>
</evidence>
<evidence type="ECO:0000256" key="8">
    <source>
        <dbReference type="ARBA" id="ARBA00022801"/>
    </source>
</evidence>
<dbReference type="PANTHER" id="PTHR14074:SF7">
    <property type="entry name" value="ATP-DEPENDENT RNA HELICASE DHX58"/>
    <property type="match status" value="1"/>
</dbReference>
<dbReference type="InterPro" id="IPR041204">
    <property type="entry name" value="RIG-I-like_C"/>
</dbReference>
<dbReference type="Pfam" id="PF18119">
    <property type="entry name" value="RIG-I_C"/>
    <property type="match status" value="1"/>
</dbReference>
<dbReference type="SMART" id="SM00487">
    <property type="entry name" value="DEXDc"/>
    <property type="match status" value="1"/>
</dbReference>
<evidence type="ECO:0000313" key="20">
    <source>
        <dbReference type="Proteomes" id="UP000824782"/>
    </source>
</evidence>
<evidence type="ECO:0000256" key="11">
    <source>
        <dbReference type="ARBA" id="ARBA00022840"/>
    </source>
</evidence>
<dbReference type="PROSITE" id="PS51192">
    <property type="entry name" value="HELICASE_ATP_BIND_1"/>
    <property type="match status" value="1"/>
</dbReference>
<dbReference type="CDD" id="cd12090">
    <property type="entry name" value="MDA5_ID"/>
    <property type="match status" value="1"/>
</dbReference>
<dbReference type="InterPro" id="IPR014001">
    <property type="entry name" value="Helicase_ATP-bd"/>
</dbReference>
<dbReference type="EMBL" id="WNYA01000006">
    <property type="protein sequence ID" value="KAG8566028.1"/>
    <property type="molecule type" value="Genomic_DNA"/>
</dbReference>
<dbReference type="InterPro" id="IPR051363">
    <property type="entry name" value="RLR_Helicase"/>
</dbReference>
<comment type="caution">
    <text evidence="19">The sequence shown here is derived from an EMBL/GenBank/DDBJ whole genome shotgun (WGS) entry which is preliminary data.</text>
</comment>
<dbReference type="SUPFAM" id="SSF52540">
    <property type="entry name" value="P-loop containing nucleoside triphosphate hydrolases"/>
    <property type="match status" value="1"/>
</dbReference>
<dbReference type="GO" id="GO:0008270">
    <property type="term" value="F:zinc ion binding"/>
    <property type="evidence" value="ECO:0007669"/>
    <property type="project" value="TreeGrafter"/>
</dbReference>
<evidence type="ECO:0000256" key="13">
    <source>
        <dbReference type="ARBA" id="ARBA00022884"/>
    </source>
</evidence>
<proteinExistence type="inferred from homology"/>